<dbReference type="Gene3D" id="3.30.565.60">
    <property type="match status" value="1"/>
</dbReference>
<dbReference type="STRING" id="1167632.GCA_000286335_00399"/>
<evidence type="ECO:0000313" key="3">
    <source>
        <dbReference type="Proteomes" id="UP000241209"/>
    </source>
</evidence>
<dbReference type="AlphaFoldDB" id="A0A2T4PU51"/>
<dbReference type="InterPro" id="IPR038475">
    <property type="entry name" value="RecG_C_sf"/>
</dbReference>
<dbReference type="Gene3D" id="3.30.950.30">
    <property type="entry name" value="Schlafen, AAA domain"/>
    <property type="match status" value="1"/>
</dbReference>
<gene>
    <name evidence="2" type="ORF">BU072_06405</name>
</gene>
<feature type="domain" description="Schlafen AlbA-2" evidence="1">
    <location>
        <begin position="15"/>
        <end position="142"/>
    </location>
</feature>
<proteinExistence type="predicted"/>
<dbReference type="InterPro" id="IPR007421">
    <property type="entry name" value="Schlafen_AlbA_2_dom"/>
</dbReference>
<organism evidence="2 3">
    <name type="scientific">Mammaliicoccus vitulinus</name>
    <dbReference type="NCBI Taxonomy" id="71237"/>
    <lineage>
        <taxon>Bacteria</taxon>
        <taxon>Bacillati</taxon>
        <taxon>Bacillota</taxon>
        <taxon>Bacilli</taxon>
        <taxon>Bacillales</taxon>
        <taxon>Staphylococcaceae</taxon>
        <taxon>Mammaliicoccus</taxon>
    </lineage>
</organism>
<protein>
    <submittedName>
        <fullName evidence="2">Transcriptional regulator</fullName>
    </submittedName>
</protein>
<accession>A0A2T4PU51</accession>
<dbReference type="Proteomes" id="UP000241209">
    <property type="component" value="Unassembled WGS sequence"/>
</dbReference>
<dbReference type="EMBL" id="PZFK01000010">
    <property type="protein sequence ID" value="PTI29853.1"/>
    <property type="molecule type" value="Genomic_DNA"/>
</dbReference>
<dbReference type="PANTHER" id="PTHR30595:SF6">
    <property type="entry name" value="SCHLAFEN ALBA-2 DOMAIN-CONTAINING PROTEIN"/>
    <property type="match status" value="1"/>
</dbReference>
<name>A0A2T4PU51_9STAP</name>
<sequence length="558" mass="64013">MLEKKFEDILYYSSENETIEFKAAQNNFNKHELGKYFSALSNEASLNGKEVAWLVFGVNDLHKYRETKKFIVGTQFKKEEEAMNKTKQEIKEQINNNLSFTEVVEKIIDGKRVIFFGIPAALKGIPTTYQDKAYGRTGESIDILSNYEMKKIYSQTSDDWSKKIVENATINDLNKDAINLAREKFKVKNANLADDINNWDDETFLNKAKITLKSKITNTAIILLGNPDSTSLLDNARMTVSWILKDQNNIEIDYEHFSAPMLINIDRIYSKIRNLNYRYIADDSLFPTETKKYDSYVLREAINNAIAHQDYTLNGKINLVEYPNKVVLSNVGEFLPESIEYVIDSDTPSEIYRNQFLADAMVSLNMIDTIGSGIKKMMNIQMKRTFPLPTYDISEKGALHPKVQVTIFGEIIDENYTKLLVQNSDLSLREVMLLDKVQKNERIAKSDADKLRKKKLIEGRYPNIIIASHIADLTGEKNKYLKDAGLNNDYYKALIVTMLEKYPNSSKQEVISLLEDKLPNILDKQQKMKKVDNLLQSLSREGKIKSTGRGLGAKWIKQ</sequence>
<dbReference type="Pfam" id="PF13749">
    <property type="entry name" value="HATPase_c_4"/>
    <property type="match status" value="1"/>
</dbReference>
<dbReference type="Pfam" id="PF04326">
    <property type="entry name" value="SLFN_AlbA_2"/>
    <property type="match status" value="1"/>
</dbReference>
<dbReference type="PANTHER" id="PTHR30595">
    <property type="entry name" value="GLPR-RELATED TRANSCRIPTIONAL REPRESSOR"/>
    <property type="match status" value="1"/>
</dbReference>
<dbReference type="InterPro" id="IPR038461">
    <property type="entry name" value="Schlafen_AlbA_2_dom_sf"/>
</dbReference>
<dbReference type="RefSeq" id="WP_107556962.1">
    <property type="nucleotide sequence ID" value="NZ_PZFK01000010.1"/>
</dbReference>
<comment type="caution">
    <text evidence="2">The sequence shown here is derived from an EMBL/GenBank/DDBJ whole genome shotgun (WGS) entry which is preliminary data.</text>
</comment>
<reference evidence="2 3" key="1">
    <citation type="journal article" date="2016" name="Front. Microbiol.">
        <title>Comprehensive Phylogenetic Analysis of Bovine Non-aureus Staphylococci Species Based on Whole-Genome Sequencing.</title>
        <authorList>
            <person name="Naushad S."/>
            <person name="Barkema H.W."/>
            <person name="Luby C."/>
            <person name="Condas L.A."/>
            <person name="Nobrega D.B."/>
            <person name="Carson D.A."/>
            <person name="De Buck J."/>
        </authorList>
    </citation>
    <scope>NUCLEOTIDE SEQUENCE [LARGE SCALE GENOMIC DNA]</scope>
    <source>
        <strain evidence="2 3">SNUC 2204</strain>
    </source>
</reference>
<evidence type="ECO:0000313" key="2">
    <source>
        <dbReference type="EMBL" id="PTI29853.1"/>
    </source>
</evidence>
<evidence type="ECO:0000259" key="1">
    <source>
        <dbReference type="Pfam" id="PF04326"/>
    </source>
</evidence>